<comment type="caution">
    <text evidence="4">The sequence shown here is derived from an EMBL/GenBank/DDBJ whole genome shotgun (WGS) entry which is preliminary data.</text>
</comment>
<gene>
    <name evidence="4" type="ORF">G7B40_001230</name>
</gene>
<comment type="similarity">
    <text evidence="1">Belongs to the oxygen-dependent FAD-linked oxidoreductase family.</text>
</comment>
<reference evidence="5" key="1">
    <citation type="journal article" date="2021" name="Science">
        <title>Hunting the eagle killer: A cyanobacterial neurotoxin causes vacuolar myelinopathy.</title>
        <authorList>
            <person name="Breinlinger S."/>
            <person name="Phillips T.J."/>
            <person name="Haram B.N."/>
            <person name="Mares J."/>
            <person name="Martinez Yerena J.A."/>
            <person name="Hrouzek P."/>
            <person name="Sobotka R."/>
            <person name="Henderson W.M."/>
            <person name="Schmieder P."/>
            <person name="Williams S.M."/>
            <person name="Lauderdale J.D."/>
            <person name="Wilde H.D."/>
            <person name="Gerrin W."/>
            <person name="Kust A."/>
            <person name="Washington J.W."/>
            <person name="Wagner C."/>
            <person name="Geier B."/>
            <person name="Liebeke M."/>
            <person name="Enke H."/>
            <person name="Niedermeyer T.H.J."/>
            <person name="Wilde S.B."/>
        </authorList>
    </citation>
    <scope>NUCLEOTIDE SEQUENCE [LARGE SCALE GENOMIC DNA]</scope>
    <source>
        <strain evidence="5">Thurmond2011</strain>
    </source>
</reference>
<dbReference type="AlphaFoldDB" id="A0AAP5M847"/>
<evidence type="ECO:0000313" key="5">
    <source>
        <dbReference type="Proteomes" id="UP000667802"/>
    </source>
</evidence>
<dbReference type="GO" id="GO:0016491">
    <property type="term" value="F:oxidoreductase activity"/>
    <property type="evidence" value="ECO:0007669"/>
    <property type="project" value="UniProtKB-KW"/>
</dbReference>
<dbReference type="Proteomes" id="UP000667802">
    <property type="component" value="Unassembled WGS sequence"/>
</dbReference>
<dbReference type="Gene3D" id="3.30.43.10">
    <property type="entry name" value="Uridine Diphospho-n-acetylenolpyruvylglucosamine Reductase, domain 2"/>
    <property type="match status" value="1"/>
</dbReference>
<dbReference type="PANTHER" id="PTHR13878:SF53">
    <property type="entry name" value="CYTOKININ DEHYDROGENASE 6"/>
    <property type="match status" value="1"/>
</dbReference>
<dbReference type="PROSITE" id="PS51387">
    <property type="entry name" value="FAD_PCMH"/>
    <property type="match status" value="1"/>
</dbReference>
<evidence type="ECO:0000256" key="2">
    <source>
        <dbReference type="ARBA" id="ARBA00023002"/>
    </source>
</evidence>
<dbReference type="InterPro" id="IPR016169">
    <property type="entry name" value="FAD-bd_PCMH_sub2"/>
</dbReference>
<keyword evidence="2" id="KW-0560">Oxidoreductase</keyword>
<dbReference type="GO" id="GO:0071949">
    <property type="term" value="F:FAD binding"/>
    <property type="evidence" value="ECO:0007669"/>
    <property type="project" value="InterPro"/>
</dbReference>
<dbReference type="RefSeq" id="WP_310833456.1">
    <property type="nucleotide sequence ID" value="NZ_JAALHA020000001.1"/>
</dbReference>
<evidence type="ECO:0000256" key="1">
    <source>
        <dbReference type="ARBA" id="ARBA00005466"/>
    </source>
</evidence>
<feature type="domain" description="FAD-binding PCMH-type" evidence="3">
    <location>
        <begin position="36"/>
        <end position="207"/>
    </location>
</feature>
<dbReference type="InterPro" id="IPR036318">
    <property type="entry name" value="FAD-bd_PCMH-like_sf"/>
</dbReference>
<name>A0AAP5M847_9CYAN</name>
<dbReference type="SUPFAM" id="SSF56176">
    <property type="entry name" value="FAD-binding/transporter-associated domain-like"/>
    <property type="match status" value="1"/>
</dbReference>
<dbReference type="InterPro" id="IPR016166">
    <property type="entry name" value="FAD-bd_PCMH"/>
</dbReference>
<evidence type="ECO:0000313" key="4">
    <source>
        <dbReference type="EMBL" id="MDR9893208.1"/>
    </source>
</evidence>
<dbReference type="InterPro" id="IPR050432">
    <property type="entry name" value="FAD-linked_Oxidoreductases_BP"/>
</dbReference>
<keyword evidence="5" id="KW-1185">Reference proteome</keyword>
<dbReference type="Gene3D" id="3.30.465.10">
    <property type="match status" value="1"/>
</dbReference>
<protein>
    <submittedName>
        <fullName evidence="4">FAD-binding protein</fullName>
    </submittedName>
</protein>
<evidence type="ECO:0000259" key="3">
    <source>
        <dbReference type="PROSITE" id="PS51387"/>
    </source>
</evidence>
<dbReference type="InterPro" id="IPR016167">
    <property type="entry name" value="FAD-bd_PCMH_sub1"/>
</dbReference>
<organism evidence="4 5">
    <name type="scientific">Aetokthonos hydrillicola Thurmond2011</name>
    <dbReference type="NCBI Taxonomy" id="2712845"/>
    <lineage>
        <taxon>Bacteria</taxon>
        <taxon>Bacillati</taxon>
        <taxon>Cyanobacteriota</taxon>
        <taxon>Cyanophyceae</taxon>
        <taxon>Nostocales</taxon>
        <taxon>Hapalosiphonaceae</taxon>
        <taxon>Aetokthonos</taxon>
    </lineage>
</organism>
<sequence>MPKQLASIITQLRQGIVGEVTDIVPESYQADFGRLRHKQPSILVTATCEADIVHALKVAQDNDIPITVRGAGHSCNGQSLCNGGIILKNFIPEAQAEWLSENLVEVTGRSRWREVELLLNQSGRQTKVLTDYLDMSVGGTLSVGGIGMNSIISGFQVDNVSRLRLIQLDGRSIWCSPQENGDLFRFALAGLGQVGIIEKVVMKTDQHCQYTHVIKRKHSSLSEMLSFLPEIASPDNGIQHFNGYIYPEEISSEYGYFSNEKELNPSRLESKLIQDSGEISVHQDFPLKIHTRRDIWLSSFSDHVRLWTDYIFNYDGIVRFMQFLEPQLAEPPLSETLKAMYILMIRRPSNYTNFAFLPAPPGELLFSVGMYTMVNRWHPVLIAKSLDSLQNALVTCCALGGRPYLYGCSNLDHTTKHKLYRDDYPKLLNLRSYYRSVLNAESW</sequence>
<dbReference type="Pfam" id="PF01565">
    <property type="entry name" value="FAD_binding_4"/>
    <property type="match status" value="1"/>
</dbReference>
<proteinExistence type="inferred from homology"/>
<accession>A0AAP5M847</accession>
<dbReference type="PANTHER" id="PTHR13878">
    <property type="entry name" value="GULONOLACTONE OXIDASE"/>
    <property type="match status" value="1"/>
</dbReference>
<dbReference type="InterPro" id="IPR006094">
    <property type="entry name" value="Oxid_FAD_bind_N"/>
</dbReference>
<dbReference type="EMBL" id="JAALHA020000001">
    <property type="protein sequence ID" value="MDR9893208.1"/>
    <property type="molecule type" value="Genomic_DNA"/>
</dbReference>